<dbReference type="Gene3D" id="1.10.238.20">
    <property type="entry name" value="Pheromone/general odorant binding protein domain"/>
    <property type="match status" value="1"/>
</dbReference>
<keyword evidence="4" id="KW-1185">Reference proteome</keyword>
<proteinExistence type="predicted"/>
<gene>
    <name evidence="3" type="ORF">PPYR_11036</name>
</gene>
<sequence length="136" mass="15101">MKVICTSILVLTILGLFTTAQRAPKLLKELWDDTAKPFKEGCIAETGVNPQYADRIFLYSEFINDRALMCYLACIAQNVGILNASGEWDKDIFVQRAAGTTPAMFNSCNEETKAVSHVCERSMAMAMCIVRHVSTL</sequence>
<keyword evidence="1" id="KW-0732">Signal</keyword>
<dbReference type="InterPro" id="IPR006170">
    <property type="entry name" value="PBP/GOBP"/>
</dbReference>
<dbReference type="SMART" id="SM00708">
    <property type="entry name" value="PhBP"/>
    <property type="match status" value="1"/>
</dbReference>
<dbReference type="CDD" id="cd23992">
    <property type="entry name" value="PBP_GOBP"/>
    <property type="match status" value="1"/>
</dbReference>
<accession>A0A1Y1LJB1</accession>
<feature type="signal peptide" evidence="1">
    <location>
        <begin position="1"/>
        <end position="20"/>
    </location>
</feature>
<dbReference type="EMBL" id="VVIM01000007">
    <property type="protein sequence ID" value="KAB0796975.1"/>
    <property type="molecule type" value="Genomic_DNA"/>
</dbReference>
<evidence type="ECO:0000313" key="2">
    <source>
        <dbReference type="EMBL" id="JAV73754.1"/>
    </source>
</evidence>
<dbReference type="Pfam" id="PF01395">
    <property type="entry name" value="PBP_GOBP"/>
    <property type="match status" value="1"/>
</dbReference>
<dbReference type="EMBL" id="GEZM01054334">
    <property type="protein sequence ID" value="JAV73754.1"/>
    <property type="molecule type" value="Transcribed_RNA"/>
</dbReference>
<evidence type="ECO:0000313" key="3">
    <source>
        <dbReference type="EMBL" id="KAB0796975.1"/>
    </source>
</evidence>
<name>A0A1Y1LJB1_PHOPY</name>
<dbReference type="InParanoid" id="A0A1Y1LJB1"/>
<evidence type="ECO:0000256" key="1">
    <source>
        <dbReference type="SAM" id="SignalP"/>
    </source>
</evidence>
<reference evidence="3" key="3">
    <citation type="submission" date="2019-08" db="EMBL/GenBank/DDBJ databases">
        <authorList>
            <consortium name="Photinus pyralis genome working group"/>
            <person name="Fallon T.R."/>
            <person name="Sander Lower S.E."/>
            <person name="Weng J.-K."/>
        </authorList>
    </citation>
    <scope>NUCLEOTIDE SEQUENCE</scope>
    <source>
        <strain evidence="3">1611_PpyrPB1</strain>
        <tissue evidence="3">Whole body</tissue>
    </source>
</reference>
<reference evidence="2" key="1">
    <citation type="journal article" date="2016" name="Sci. Rep.">
        <title>Molecular characterization of firefly nuptial gifts: a multi-omics approach sheds light on postcopulatory sexual selection.</title>
        <authorList>
            <person name="Al-Wathiqui N."/>
            <person name="Fallon T.R."/>
            <person name="South A."/>
            <person name="Weng J.K."/>
            <person name="Lewis S.M."/>
        </authorList>
    </citation>
    <scope>NUCLEOTIDE SEQUENCE</scope>
</reference>
<dbReference type="InterPro" id="IPR036728">
    <property type="entry name" value="PBP_GOBP_sf"/>
</dbReference>
<evidence type="ECO:0000313" key="4">
    <source>
        <dbReference type="Proteomes" id="UP000327044"/>
    </source>
</evidence>
<dbReference type="SUPFAM" id="SSF47565">
    <property type="entry name" value="Insect pheromone/odorant-binding proteins"/>
    <property type="match status" value="1"/>
</dbReference>
<reference evidence="3 4" key="2">
    <citation type="journal article" date="2018" name="Elife">
        <title>Firefly genomes illuminate parallel origins of bioluminescence in beetles.</title>
        <authorList>
            <person name="Fallon T.R."/>
            <person name="Lower S.E."/>
            <person name="Chang C.H."/>
            <person name="Bessho-Uehara M."/>
            <person name="Martin G.J."/>
            <person name="Bewick A.J."/>
            <person name="Behringer M."/>
            <person name="Debat H.J."/>
            <person name="Wong I."/>
            <person name="Day J.C."/>
            <person name="Suvorov A."/>
            <person name="Silva C.J."/>
            <person name="Stanger-Hall K.F."/>
            <person name="Hall D.W."/>
            <person name="Schmitz R.J."/>
            <person name="Nelson D.R."/>
            <person name="Lewis S.M."/>
            <person name="Shigenobu S."/>
            <person name="Bybee S.M."/>
            <person name="Larracuente A.M."/>
            <person name="Oba Y."/>
            <person name="Weng J.K."/>
        </authorList>
    </citation>
    <scope>NUCLEOTIDE SEQUENCE [LARGE SCALE GENOMIC DNA]</scope>
    <source>
        <strain evidence="3">1611_PpyrPB1</strain>
        <tissue evidence="3">Whole body</tissue>
    </source>
</reference>
<dbReference type="Proteomes" id="UP000327044">
    <property type="component" value="Unassembled WGS sequence"/>
</dbReference>
<dbReference type="AlphaFoldDB" id="A0A1Y1LJB1"/>
<dbReference type="GO" id="GO:0005549">
    <property type="term" value="F:odorant binding"/>
    <property type="evidence" value="ECO:0007669"/>
    <property type="project" value="InterPro"/>
</dbReference>
<feature type="chain" id="PRO_5036312547" evidence="1">
    <location>
        <begin position="21"/>
        <end position="136"/>
    </location>
</feature>
<protein>
    <submittedName>
        <fullName evidence="2">Uncharacterized protein</fullName>
    </submittedName>
</protein>
<organism evidence="2">
    <name type="scientific">Photinus pyralis</name>
    <name type="common">Common eastern firefly</name>
    <name type="synonym">Lampyris pyralis</name>
    <dbReference type="NCBI Taxonomy" id="7054"/>
    <lineage>
        <taxon>Eukaryota</taxon>
        <taxon>Metazoa</taxon>
        <taxon>Ecdysozoa</taxon>
        <taxon>Arthropoda</taxon>
        <taxon>Hexapoda</taxon>
        <taxon>Insecta</taxon>
        <taxon>Pterygota</taxon>
        <taxon>Neoptera</taxon>
        <taxon>Endopterygota</taxon>
        <taxon>Coleoptera</taxon>
        <taxon>Polyphaga</taxon>
        <taxon>Elateriformia</taxon>
        <taxon>Elateroidea</taxon>
        <taxon>Lampyridae</taxon>
        <taxon>Lampyrinae</taxon>
        <taxon>Photinus</taxon>
    </lineage>
</organism>